<keyword evidence="2" id="KW-1133">Transmembrane helix</keyword>
<sequence length="426" mass="46983">MTPTGPVSPSRARHALWVIPLIPLVLGCVGWWWLNRLGAASVDSDAAEVVSPGAAASAPERSRRAPGVKSPGPVMGVAVQGQARSPEDEKRAAERHLWEQRLARAKQALASYMKATRYPPESRPASEHPDQMELAEPERTRPLSRDSSDVQLRLKQDRVFVVGDEVVHFFVGCEDARRMPRPCQVVSATAHEAEHMPGADSVVPVPLVFSDDGAGGDALSSDGTFTGRFQPSKQGFPLYSGTLRVDVQVRSGGTEGSAFFDIMYTPSPPAKFTGRVREVLEQGSLQLYLGIRVQKAGRYVVAGRVDDESGMPFAHVSFNEELRQGDQEVKLTIAGNLVLDEAPTFPLKLRDVEGFLLKERGDPDRELMTSLRGYVHTTNDYPESVFSNAEWQSEERQRYLDELNRDVQGVLMRLETYDETPPPPPP</sequence>
<feature type="compositionally biased region" description="Basic and acidic residues" evidence="1">
    <location>
        <begin position="124"/>
        <end position="148"/>
    </location>
</feature>
<evidence type="ECO:0000313" key="4">
    <source>
        <dbReference type="Proteomes" id="UP000009026"/>
    </source>
</evidence>
<dbReference type="KEGG" id="mym:A176_005576"/>
<dbReference type="RefSeq" id="WP_002635474.1">
    <property type="nucleotide sequence ID" value="NZ_CP012109.1"/>
</dbReference>
<gene>
    <name evidence="3" type="ORF">A176_005576</name>
</gene>
<accession>A0A0H4X0P0</accession>
<name>A0A0H4X0P0_9BACT</name>
<dbReference type="eggNOG" id="ENOG502ZCEK">
    <property type="taxonomic scope" value="Bacteria"/>
</dbReference>
<protein>
    <submittedName>
        <fullName evidence="3">Uncharacterized protein</fullName>
    </submittedName>
</protein>
<dbReference type="NCBIfam" id="NF041940">
    <property type="entry name" value="choice_anch_X"/>
    <property type="match status" value="1"/>
</dbReference>
<dbReference type="AlphaFoldDB" id="A0A0H4X0P0"/>
<evidence type="ECO:0000256" key="1">
    <source>
        <dbReference type="SAM" id="MobiDB-lite"/>
    </source>
</evidence>
<reference evidence="3 4" key="1">
    <citation type="journal article" date="2016" name="PLoS ONE">
        <title>Complete Genome Sequence and Comparative Genomics of a Novel Myxobacterium Myxococcus hansupus.</title>
        <authorList>
            <person name="Sharma G."/>
            <person name="Narwani T."/>
            <person name="Subramanian S."/>
        </authorList>
    </citation>
    <scope>NUCLEOTIDE SEQUENCE [LARGE SCALE GENOMIC DNA]</scope>
    <source>
        <strain evidence="4">mixupus</strain>
    </source>
</reference>
<dbReference type="EMBL" id="CP012109">
    <property type="protein sequence ID" value="AKQ68664.1"/>
    <property type="molecule type" value="Genomic_DNA"/>
</dbReference>
<dbReference type="OrthoDB" id="9149079at2"/>
<dbReference type="PATRIC" id="fig|1297742.4.peg.5672"/>
<feature type="region of interest" description="Disordered" evidence="1">
    <location>
        <begin position="53"/>
        <end position="74"/>
    </location>
</feature>
<feature type="region of interest" description="Disordered" evidence="1">
    <location>
        <begin position="117"/>
        <end position="148"/>
    </location>
</feature>
<dbReference type="Proteomes" id="UP000009026">
    <property type="component" value="Chromosome"/>
</dbReference>
<evidence type="ECO:0000256" key="2">
    <source>
        <dbReference type="SAM" id="Phobius"/>
    </source>
</evidence>
<evidence type="ECO:0000313" key="3">
    <source>
        <dbReference type="EMBL" id="AKQ68664.1"/>
    </source>
</evidence>
<keyword evidence="2" id="KW-0812">Transmembrane</keyword>
<dbReference type="STRING" id="1297742.A176_005576"/>
<feature type="transmembrane region" description="Helical" evidence="2">
    <location>
        <begin position="15"/>
        <end position="34"/>
    </location>
</feature>
<keyword evidence="2" id="KW-0472">Membrane</keyword>
<proteinExistence type="predicted"/>
<organism evidence="3 4">
    <name type="scientific">Pseudomyxococcus hansupus</name>
    <dbReference type="NCBI Taxonomy" id="1297742"/>
    <lineage>
        <taxon>Bacteria</taxon>
        <taxon>Pseudomonadati</taxon>
        <taxon>Myxococcota</taxon>
        <taxon>Myxococcia</taxon>
        <taxon>Myxococcales</taxon>
        <taxon>Cystobacterineae</taxon>
        <taxon>Myxococcaceae</taxon>
        <taxon>Pseudomyxococcus</taxon>
    </lineage>
</organism>
<keyword evidence="4" id="KW-1185">Reference proteome</keyword>